<comment type="caution">
    <text evidence="1">The sequence shown here is derived from an EMBL/GenBank/DDBJ whole genome shotgun (WGS) entry which is preliminary data.</text>
</comment>
<sequence>MVKGEAENTLSLKILIDKQYKKVLFAEAGKDFVDFLFHIMTLPVGAVVRLLKANCMTYYRFGVEITGGKGIYHTCCPNFADFTTATCPKCHRDMIREAILLEEQQVKAGNTKSSGYVKEVLTYMVMDDLEVKPMLTLSSITVLNQFNVKDVGALEHKEIVVGMNEAVELLKTSLSSKNVLTDVFFSNSDAHS</sequence>
<reference evidence="2" key="1">
    <citation type="journal article" date="2023" name="Front. Plant Sci.">
        <title>Chromosomal-level genome assembly of Melastoma candidum provides insights into trichome evolution.</title>
        <authorList>
            <person name="Zhong Y."/>
            <person name="Wu W."/>
            <person name="Sun C."/>
            <person name="Zou P."/>
            <person name="Liu Y."/>
            <person name="Dai S."/>
            <person name="Zhou R."/>
        </authorList>
    </citation>
    <scope>NUCLEOTIDE SEQUENCE [LARGE SCALE GENOMIC DNA]</scope>
</reference>
<evidence type="ECO:0000313" key="1">
    <source>
        <dbReference type="EMBL" id="KAI4373014.1"/>
    </source>
</evidence>
<keyword evidence="2" id="KW-1185">Reference proteome</keyword>
<name>A0ACB9R2A3_9MYRT</name>
<gene>
    <name evidence="1" type="ORF">MLD38_011185</name>
</gene>
<dbReference type="EMBL" id="CM042883">
    <property type="protein sequence ID" value="KAI4373014.1"/>
    <property type="molecule type" value="Genomic_DNA"/>
</dbReference>
<evidence type="ECO:0000313" key="2">
    <source>
        <dbReference type="Proteomes" id="UP001057402"/>
    </source>
</evidence>
<proteinExistence type="predicted"/>
<accession>A0ACB9R2A3</accession>
<protein>
    <submittedName>
        <fullName evidence="1">Uncharacterized protein</fullName>
    </submittedName>
</protein>
<dbReference type="Proteomes" id="UP001057402">
    <property type="component" value="Chromosome 4"/>
</dbReference>
<organism evidence="1 2">
    <name type="scientific">Melastoma candidum</name>
    <dbReference type="NCBI Taxonomy" id="119954"/>
    <lineage>
        <taxon>Eukaryota</taxon>
        <taxon>Viridiplantae</taxon>
        <taxon>Streptophyta</taxon>
        <taxon>Embryophyta</taxon>
        <taxon>Tracheophyta</taxon>
        <taxon>Spermatophyta</taxon>
        <taxon>Magnoliopsida</taxon>
        <taxon>eudicotyledons</taxon>
        <taxon>Gunneridae</taxon>
        <taxon>Pentapetalae</taxon>
        <taxon>rosids</taxon>
        <taxon>malvids</taxon>
        <taxon>Myrtales</taxon>
        <taxon>Melastomataceae</taxon>
        <taxon>Melastomatoideae</taxon>
        <taxon>Melastomateae</taxon>
        <taxon>Melastoma</taxon>
    </lineage>
</organism>